<evidence type="ECO:0000256" key="1">
    <source>
        <dbReference type="SAM" id="Coils"/>
    </source>
</evidence>
<dbReference type="InParanoid" id="G0N7X0"/>
<protein>
    <submittedName>
        <fullName evidence="3">Uncharacterized protein</fullName>
    </submittedName>
</protein>
<dbReference type="EMBL" id="GL379848">
    <property type="protein sequence ID" value="EGT54833.1"/>
    <property type="molecule type" value="Genomic_DNA"/>
</dbReference>
<evidence type="ECO:0000313" key="3">
    <source>
        <dbReference type="EMBL" id="EGT54833.1"/>
    </source>
</evidence>
<dbReference type="HOGENOM" id="CLU_909818_0_0_1"/>
<keyword evidence="4" id="KW-1185">Reference proteome</keyword>
<proteinExistence type="predicted"/>
<evidence type="ECO:0000256" key="2">
    <source>
        <dbReference type="SAM" id="MobiDB-lite"/>
    </source>
</evidence>
<accession>G0N7X0</accession>
<feature type="compositionally biased region" description="Basic and acidic residues" evidence="2">
    <location>
        <begin position="297"/>
        <end position="306"/>
    </location>
</feature>
<reference evidence="4" key="1">
    <citation type="submission" date="2011-07" db="EMBL/GenBank/DDBJ databases">
        <authorList>
            <consortium name="Caenorhabditis brenneri Sequencing and Analysis Consortium"/>
            <person name="Wilson R.K."/>
        </authorList>
    </citation>
    <scope>NUCLEOTIDE SEQUENCE [LARGE SCALE GENOMIC DNA]</scope>
    <source>
        <strain evidence="4">PB2801</strain>
    </source>
</reference>
<keyword evidence="1" id="KW-0175">Coiled coil</keyword>
<name>G0N7X0_CAEBE</name>
<gene>
    <name evidence="3" type="ORF">CAEBREN_00147</name>
</gene>
<feature type="compositionally biased region" description="Polar residues" evidence="2">
    <location>
        <begin position="136"/>
        <end position="173"/>
    </location>
</feature>
<evidence type="ECO:0000313" key="4">
    <source>
        <dbReference type="Proteomes" id="UP000008068"/>
    </source>
</evidence>
<feature type="region of interest" description="Disordered" evidence="2">
    <location>
        <begin position="279"/>
        <end position="306"/>
    </location>
</feature>
<dbReference type="AlphaFoldDB" id="G0N7X0"/>
<feature type="region of interest" description="Disordered" evidence="2">
    <location>
        <begin position="136"/>
        <end position="213"/>
    </location>
</feature>
<sequence length="306" mass="33830">MATNPIAEALLSGNTVMETGFPYAMQLTNDRCEEIEELEQKVKDAETANTHLKYSLALQIFQTKNVKEFFTGKIQQLQTNLTEATARLDTKTEDVQKVVEENDKLGKKIAEQAGIIFQSNAQRRMVNLDAARSQQAHYTKKANSQPKMAHQLTSTPPTQVAAQSQQADYSTKSILPPLLAQQHTPPPPTQVATRKRGRPKMNPGPLHDELPPNAYKNSKYLSAVAKKHMIPNFPMGQNEGITAHQLAVAEQNKHPNFAMWQNQNISAHLSAVIAQHGDSNAPMCKNQETETSGSDSSGRHDSADIK</sequence>
<dbReference type="Proteomes" id="UP000008068">
    <property type="component" value="Unassembled WGS sequence"/>
</dbReference>
<feature type="coiled-coil region" evidence="1">
    <location>
        <begin position="28"/>
        <end position="101"/>
    </location>
</feature>
<organism evidence="4">
    <name type="scientific">Caenorhabditis brenneri</name>
    <name type="common">Nematode worm</name>
    <dbReference type="NCBI Taxonomy" id="135651"/>
    <lineage>
        <taxon>Eukaryota</taxon>
        <taxon>Metazoa</taxon>
        <taxon>Ecdysozoa</taxon>
        <taxon>Nematoda</taxon>
        <taxon>Chromadorea</taxon>
        <taxon>Rhabditida</taxon>
        <taxon>Rhabditina</taxon>
        <taxon>Rhabditomorpha</taxon>
        <taxon>Rhabditoidea</taxon>
        <taxon>Rhabditidae</taxon>
        <taxon>Peloderinae</taxon>
        <taxon>Caenorhabditis</taxon>
    </lineage>
</organism>